<dbReference type="RefSeq" id="WP_103094738.1">
    <property type="nucleotide sequence ID" value="NZ_LYMM01000014.1"/>
</dbReference>
<dbReference type="EMBL" id="LYMM01000014">
    <property type="protein sequence ID" value="PNU06025.1"/>
    <property type="molecule type" value="Genomic_DNA"/>
</dbReference>
<comment type="caution">
    <text evidence="2">The sequence shown here is derived from an EMBL/GenBank/DDBJ whole genome shotgun (WGS) entry which is preliminary data.</text>
</comment>
<evidence type="ECO:0000256" key="1">
    <source>
        <dbReference type="SAM" id="Phobius"/>
    </source>
</evidence>
<keyword evidence="1" id="KW-1133">Transmembrane helix</keyword>
<name>A0A2K2G4R3_9SPHN</name>
<evidence type="ECO:0000313" key="2">
    <source>
        <dbReference type="EMBL" id="PNU06025.1"/>
    </source>
</evidence>
<dbReference type="AlphaFoldDB" id="A0A2K2G4R3"/>
<accession>A0A2K2G4R3</accession>
<feature type="transmembrane region" description="Helical" evidence="1">
    <location>
        <begin position="51"/>
        <end position="72"/>
    </location>
</feature>
<keyword evidence="1" id="KW-0472">Membrane</keyword>
<gene>
    <name evidence="2" type="ORF">A8V01_13235</name>
</gene>
<reference evidence="2 3" key="1">
    <citation type="submission" date="2016-05" db="EMBL/GenBank/DDBJ databases">
        <title>Complete genome sequence of Novosphingobium guangzhouense SA925(T).</title>
        <authorList>
            <person name="Sha S."/>
        </authorList>
    </citation>
    <scope>NUCLEOTIDE SEQUENCE [LARGE SCALE GENOMIC DNA]</scope>
    <source>
        <strain evidence="2 3">SA925</strain>
    </source>
</reference>
<sequence length="117" mass="12330">MSAKGDPARDLRDLLACARSLENQVIGMEAVASAIVTVIAAERRYARLNCFNLLGVSIANASLLAFALAGTLDAPFQGAVAIGVIAGLGAASSGLILVPWHETGRCLEALVRRWRQR</sequence>
<keyword evidence="3" id="KW-1185">Reference proteome</keyword>
<evidence type="ECO:0000313" key="3">
    <source>
        <dbReference type="Proteomes" id="UP000236327"/>
    </source>
</evidence>
<protein>
    <submittedName>
        <fullName evidence="2">Uncharacterized protein</fullName>
    </submittedName>
</protein>
<organism evidence="2 3">
    <name type="scientific">Novosphingobium guangzhouense</name>
    <dbReference type="NCBI Taxonomy" id="1850347"/>
    <lineage>
        <taxon>Bacteria</taxon>
        <taxon>Pseudomonadati</taxon>
        <taxon>Pseudomonadota</taxon>
        <taxon>Alphaproteobacteria</taxon>
        <taxon>Sphingomonadales</taxon>
        <taxon>Sphingomonadaceae</taxon>
        <taxon>Novosphingobium</taxon>
    </lineage>
</organism>
<proteinExistence type="predicted"/>
<feature type="transmembrane region" description="Helical" evidence="1">
    <location>
        <begin position="78"/>
        <end position="98"/>
    </location>
</feature>
<dbReference type="Proteomes" id="UP000236327">
    <property type="component" value="Unassembled WGS sequence"/>
</dbReference>
<keyword evidence="1" id="KW-0812">Transmembrane</keyword>